<keyword evidence="3" id="KW-1185">Reference proteome</keyword>
<name>A0A7Y0AFI1_9BACT</name>
<dbReference type="InterPro" id="IPR011033">
    <property type="entry name" value="PRC_barrel-like_sf"/>
</dbReference>
<sequence>MSSPTIVRRMRDLPDFEMAPNSPDVRGWPVRGGDGQPLGTVDELLVDPAARAVLYLNVVLEPGLPQVPPPPPHADHRILLPVAAVNIDTEGQSIFVTQLRRDTVATYPPFVDFMLPPDFEAAMQEALG</sequence>
<dbReference type="InterPro" id="IPR027275">
    <property type="entry name" value="PRC-brl_dom"/>
</dbReference>
<evidence type="ECO:0000259" key="1">
    <source>
        <dbReference type="Pfam" id="PF05239"/>
    </source>
</evidence>
<gene>
    <name evidence="2" type="ORF">HHL22_14470</name>
</gene>
<feature type="domain" description="PRC-barrel" evidence="1">
    <location>
        <begin position="23"/>
        <end position="98"/>
    </location>
</feature>
<dbReference type="SUPFAM" id="SSF50346">
    <property type="entry name" value="PRC-barrel domain"/>
    <property type="match status" value="1"/>
</dbReference>
<evidence type="ECO:0000313" key="2">
    <source>
        <dbReference type="EMBL" id="NML66413.1"/>
    </source>
</evidence>
<dbReference type="GO" id="GO:0030077">
    <property type="term" value="C:plasma membrane light-harvesting complex"/>
    <property type="evidence" value="ECO:0007669"/>
    <property type="project" value="InterPro"/>
</dbReference>
<dbReference type="Pfam" id="PF05239">
    <property type="entry name" value="PRC"/>
    <property type="match status" value="1"/>
</dbReference>
<proteinExistence type="predicted"/>
<dbReference type="AlphaFoldDB" id="A0A7Y0AFI1"/>
<dbReference type="EMBL" id="JABBGH010000002">
    <property type="protein sequence ID" value="NML66413.1"/>
    <property type="molecule type" value="Genomic_DNA"/>
</dbReference>
<comment type="caution">
    <text evidence="2">The sequence shown here is derived from an EMBL/GenBank/DDBJ whole genome shotgun (WGS) entry which is preliminary data.</text>
</comment>
<dbReference type="InterPro" id="IPR014747">
    <property type="entry name" value="Bac_photo_RC_H_C"/>
</dbReference>
<accession>A0A7Y0AFI1</accession>
<dbReference type="Proteomes" id="UP000559626">
    <property type="component" value="Unassembled WGS sequence"/>
</dbReference>
<dbReference type="Gene3D" id="3.90.50.10">
    <property type="entry name" value="Photosynthetic Reaction Center, subunit H, domain 2"/>
    <property type="match status" value="1"/>
</dbReference>
<protein>
    <recommendedName>
        <fullName evidence="1">PRC-barrel domain-containing protein</fullName>
    </recommendedName>
</protein>
<organism evidence="2 3">
    <name type="scientific">Hymenobacter polaris</name>
    <dbReference type="NCBI Taxonomy" id="2682546"/>
    <lineage>
        <taxon>Bacteria</taxon>
        <taxon>Pseudomonadati</taxon>
        <taxon>Bacteroidota</taxon>
        <taxon>Cytophagia</taxon>
        <taxon>Cytophagales</taxon>
        <taxon>Hymenobacteraceae</taxon>
        <taxon>Hymenobacter</taxon>
    </lineage>
</organism>
<evidence type="ECO:0000313" key="3">
    <source>
        <dbReference type="Proteomes" id="UP000559626"/>
    </source>
</evidence>
<dbReference type="RefSeq" id="WP_169532055.1">
    <property type="nucleotide sequence ID" value="NZ_JABBGH010000002.1"/>
</dbReference>
<reference evidence="2 3" key="1">
    <citation type="submission" date="2020-04" db="EMBL/GenBank/DDBJ databases">
        <title>Hymenobacter polaris sp. nov., isolated from Arctic soil.</title>
        <authorList>
            <person name="Dahal R.H."/>
        </authorList>
    </citation>
    <scope>NUCLEOTIDE SEQUENCE [LARGE SCALE GENOMIC DNA]</scope>
    <source>
        <strain evidence="2 3">RP-2-7</strain>
    </source>
</reference>
<dbReference type="GO" id="GO:0019684">
    <property type="term" value="P:photosynthesis, light reaction"/>
    <property type="evidence" value="ECO:0007669"/>
    <property type="project" value="InterPro"/>
</dbReference>